<accession>A0A2S1YKX1</accession>
<feature type="chain" id="PRO_5015745531" evidence="10">
    <location>
        <begin position="33"/>
        <end position="1056"/>
    </location>
</feature>
<feature type="domain" description="TonB-dependent receptor plug" evidence="12">
    <location>
        <begin position="126"/>
        <end position="239"/>
    </location>
</feature>
<keyword evidence="13" id="KW-0675">Receptor</keyword>
<evidence type="ECO:0000256" key="10">
    <source>
        <dbReference type="SAM" id="SignalP"/>
    </source>
</evidence>
<keyword evidence="3 8" id="KW-1134">Transmembrane beta strand</keyword>
<dbReference type="EMBL" id="CP029255">
    <property type="protein sequence ID" value="AWK04692.1"/>
    <property type="molecule type" value="Genomic_DNA"/>
</dbReference>
<dbReference type="InterPro" id="IPR023996">
    <property type="entry name" value="TonB-dep_OMP_SusC/RagA"/>
</dbReference>
<dbReference type="SUPFAM" id="SSF49464">
    <property type="entry name" value="Carboxypeptidase regulatory domain-like"/>
    <property type="match status" value="1"/>
</dbReference>
<name>A0A2S1YKX1_9FLAO</name>
<feature type="domain" description="TonB-dependent receptor-like beta-barrel" evidence="11">
    <location>
        <begin position="410"/>
        <end position="802"/>
    </location>
</feature>
<keyword evidence="6 8" id="KW-0472">Membrane</keyword>
<dbReference type="KEGG" id="fcr:HYN56_10845"/>
<dbReference type="NCBIfam" id="TIGR04057">
    <property type="entry name" value="SusC_RagA_signa"/>
    <property type="match status" value="1"/>
</dbReference>
<evidence type="ECO:0000256" key="8">
    <source>
        <dbReference type="PROSITE-ProRule" id="PRU01360"/>
    </source>
</evidence>
<protein>
    <submittedName>
        <fullName evidence="13">TonB-dependent receptor</fullName>
    </submittedName>
</protein>
<keyword evidence="10" id="KW-0732">Signal</keyword>
<evidence type="ECO:0000259" key="12">
    <source>
        <dbReference type="Pfam" id="PF07715"/>
    </source>
</evidence>
<evidence type="ECO:0000256" key="9">
    <source>
        <dbReference type="RuleBase" id="RU003357"/>
    </source>
</evidence>
<evidence type="ECO:0000256" key="5">
    <source>
        <dbReference type="ARBA" id="ARBA00023077"/>
    </source>
</evidence>
<dbReference type="PROSITE" id="PS00018">
    <property type="entry name" value="EF_HAND_1"/>
    <property type="match status" value="1"/>
</dbReference>
<dbReference type="Pfam" id="PF00593">
    <property type="entry name" value="TonB_dep_Rec_b-barrel"/>
    <property type="match status" value="1"/>
</dbReference>
<dbReference type="GO" id="GO:0009279">
    <property type="term" value="C:cell outer membrane"/>
    <property type="evidence" value="ECO:0007669"/>
    <property type="project" value="UniProtKB-SubCell"/>
</dbReference>
<dbReference type="Gene3D" id="2.40.170.20">
    <property type="entry name" value="TonB-dependent receptor, beta-barrel domain"/>
    <property type="match status" value="1"/>
</dbReference>
<dbReference type="Pfam" id="PF07715">
    <property type="entry name" value="Plug"/>
    <property type="match status" value="1"/>
</dbReference>
<proteinExistence type="inferred from homology"/>
<comment type="similarity">
    <text evidence="8 9">Belongs to the TonB-dependent receptor family.</text>
</comment>
<dbReference type="InterPro" id="IPR018247">
    <property type="entry name" value="EF_Hand_1_Ca_BS"/>
</dbReference>
<evidence type="ECO:0000313" key="14">
    <source>
        <dbReference type="Proteomes" id="UP000245250"/>
    </source>
</evidence>
<dbReference type="AlphaFoldDB" id="A0A2S1YKX1"/>
<dbReference type="InterPro" id="IPR023997">
    <property type="entry name" value="TonB-dep_OMP_SusC/RagA_CS"/>
</dbReference>
<dbReference type="InterPro" id="IPR012910">
    <property type="entry name" value="Plug_dom"/>
</dbReference>
<dbReference type="PROSITE" id="PS52016">
    <property type="entry name" value="TONB_DEPENDENT_REC_3"/>
    <property type="match status" value="1"/>
</dbReference>
<comment type="subcellular location">
    <subcellularLocation>
        <location evidence="1 8">Cell outer membrane</location>
        <topology evidence="1 8">Multi-pass membrane protein</topology>
    </subcellularLocation>
</comment>
<keyword evidence="7 8" id="KW-0998">Cell outer membrane</keyword>
<organism evidence="13 14">
    <name type="scientific">Flavobacterium crocinum</name>
    <dbReference type="NCBI Taxonomy" id="2183896"/>
    <lineage>
        <taxon>Bacteria</taxon>
        <taxon>Pseudomonadati</taxon>
        <taxon>Bacteroidota</taxon>
        <taxon>Flavobacteriia</taxon>
        <taxon>Flavobacteriales</taxon>
        <taxon>Flavobacteriaceae</taxon>
        <taxon>Flavobacterium</taxon>
    </lineage>
</organism>
<evidence type="ECO:0000256" key="7">
    <source>
        <dbReference type="ARBA" id="ARBA00023237"/>
    </source>
</evidence>
<dbReference type="Proteomes" id="UP000245250">
    <property type="component" value="Chromosome"/>
</dbReference>
<keyword evidence="4 8" id="KW-0812">Transmembrane</keyword>
<evidence type="ECO:0000259" key="11">
    <source>
        <dbReference type="Pfam" id="PF00593"/>
    </source>
</evidence>
<dbReference type="Gene3D" id="2.60.40.1120">
    <property type="entry name" value="Carboxypeptidase-like, regulatory domain"/>
    <property type="match status" value="1"/>
</dbReference>
<dbReference type="Gene3D" id="2.170.130.10">
    <property type="entry name" value="TonB-dependent receptor, plug domain"/>
    <property type="match status" value="1"/>
</dbReference>
<evidence type="ECO:0000256" key="3">
    <source>
        <dbReference type="ARBA" id="ARBA00022452"/>
    </source>
</evidence>
<dbReference type="InterPro" id="IPR008969">
    <property type="entry name" value="CarboxyPept-like_regulatory"/>
</dbReference>
<dbReference type="OrthoDB" id="9768177at2"/>
<keyword evidence="5 9" id="KW-0798">TonB box</keyword>
<keyword evidence="14" id="KW-1185">Reference proteome</keyword>
<evidence type="ECO:0000256" key="4">
    <source>
        <dbReference type="ARBA" id="ARBA00022692"/>
    </source>
</evidence>
<reference evidence="13 14" key="1">
    <citation type="submission" date="2018-05" db="EMBL/GenBank/DDBJ databases">
        <title>Genome sequencing of Flavobacterium sp. HYN0056.</title>
        <authorList>
            <person name="Yi H."/>
            <person name="Baek C."/>
        </authorList>
    </citation>
    <scope>NUCLEOTIDE SEQUENCE [LARGE SCALE GENOMIC DNA]</scope>
    <source>
        <strain evidence="13 14">HYN0056</strain>
    </source>
</reference>
<sequence>MTNFLITKSRSKYFKNLGFLILMLVFSAAVNAQTTVSGTVSDGSGPIPGVNIIVKGTKTTTVSNFDGTYSITGVPANATLSFSFIGYKTKEIAVANKNKIDITLEEDLNSLQEVVVIGYGTAKRGDLTGAISSVNSVAIAQSVPTTLDQVLQGRVAGVNIQANNGAPGSSSSVRIRGISSISGGNEPIYVIDGVVIDGNTGSNNTNPLAGINPADVASVDILKDASATAIYGSRAGSGVIIITTKAGRKGELTMNFDSYVGWQEIPKQLQVLNLREYGTLKNTRSDLGIVQRDPYFIRPDLLGEGTNWQDELFTTAMMQSYNLSGSGGSDTTTYAFGMGYLDQEGVAIGSGFNRVNLRGVIDSQVKSFLKVGVNLAVYKTNQTNTFSDGALILTALKQTPNVAARNADGTFDGPDTTEFVQNNPLGLALMRDNYNKNYGIRGNVYAEISFSKDLKLKTNYSIDYNFGNNYTFNPSYTFGALVNEVREGSRTKSLSDNWIWTNTLTYNKTFGKHAVTALAAQEYVEKNNDNLYGYRSGYITNGATDLNAGDSTTARNSNGSFTGALSSYFGRVFYSFDDKYLLTGTLRYDGSSQFAEENRWDWFPSAAFAWKVSNESFLKENKTINNLKLRLGWGLVGNQNVQYAYPYTSIYGTSATNWGSGQIATNTANPDLRWEKTKSTNLGLDLGLFDNRIELIADVYYKKTDGLLLPLSLPAYAGTTGQGSTTPPIFNIGSIENKGLELSLNTINMERPDFVWKSNFTFSLNRSKVLALNSEAGVYDQTVQQGSDVTVVTRTAVGQPIGQFYGYKVIGRFEKATDFYYKDKDGVVKPTALPEGMAIGENGVWIGDYIFDDKNKDGVINEKDLSFIGNPEPKFVFGVGNTFSFKGFDVNIFLTGSYGNEVLNYQRRWLENPRENTNLLKSALGYAQLELIDPTGPNDYRNVQIVGGDPYMPRIGASSASSASNYRLSNRFVEDGSYVRIKNISIGYNLPKNLYSKYGISNVKVYTNTQNVLTFTKYKGYDPEVGAANQNNLLNGVDNGRYPSPIITTLGLTINF</sequence>
<evidence type="ECO:0000256" key="6">
    <source>
        <dbReference type="ARBA" id="ARBA00023136"/>
    </source>
</evidence>
<feature type="signal peptide" evidence="10">
    <location>
        <begin position="1"/>
        <end position="32"/>
    </location>
</feature>
<evidence type="ECO:0000313" key="13">
    <source>
        <dbReference type="EMBL" id="AWK04692.1"/>
    </source>
</evidence>
<dbReference type="SUPFAM" id="SSF56935">
    <property type="entry name" value="Porins"/>
    <property type="match status" value="1"/>
</dbReference>
<dbReference type="Pfam" id="PF13715">
    <property type="entry name" value="CarbopepD_reg_2"/>
    <property type="match status" value="1"/>
</dbReference>
<evidence type="ECO:0000256" key="1">
    <source>
        <dbReference type="ARBA" id="ARBA00004571"/>
    </source>
</evidence>
<dbReference type="InterPro" id="IPR000531">
    <property type="entry name" value="Beta-barrel_TonB"/>
</dbReference>
<keyword evidence="2 8" id="KW-0813">Transport</keyword>
<dbReference type="RefSeq" id="WP_109192176.1">
    <property type="nucleotide sequence ID" value="NZ_CP029255.1"/>
</dbReference>
<dbReference type="InterPro" id="IPR037066">
    <property type="entry name" value="Plug_dom_sf"/>
</dbReference>
<dbReference type="NCBIfam" id="TIGR04056">
    <property type="entry name" value="OMP_RagA_SusC"/>
    <property type="match status" value="1"/>
</dbReference>
<dbReference type="InterPro" id="IPR036942">
    <property type="entry name" value="Beta-barrel_TonB_sf"/>
</dbReference>
<dbReference type="InterPro" id="IPR039426">
    <property type="entry name" value="TonB-dep_rcpt-like"/>
</dbReference>
<gene>
    <name evidence="13" type="ORF">HYN56_10845</name>
</gene>
<evidence type="ECO:0000256" key="2">
    <source>
        <dbReference type="ARBA" id="ARBA00022448"/>
    </source>
</evidence>